<dbReference type="OrthoDB" id="9803892at2"/>
<dbReference type="GO" id="GO:0008831">
    <property type="term" value="F:dTDP-4-dehydrorhamnose reductase activity"/>
    <property type="evidence" value="ECO:0007669"/>
    <property type="project" value="UniProtKB-EC"/>
</dbReference>
<dbReference type="InterPro" id="IPR005913">
    <property type="entry name" value="dTDP_dehydrorham_reduct"/>
</dbReference>
<evidence type="ECO:0000313" key="8">
    <source>
        <dbReference type="EMBL" id="GEP42750.1"/>
    </source>
</evidence>
<organism evidence="8 9">
    <name type="scientific">Brevifollis gellanilyticus</name>
    <dbReference type="NCBI Taxonomy" id="748831"/>
    <lineage>
        <taxon>Bacteria</taxon>
        <taxon>Pseudomonadati</taxon>
        <taxon>Verrucomicrobiota</taxon>
        <taxon>Verrucomicrobiia</taxon>
        <taxon>Verrucomicrobiales</taxon>
        <taxon>Verrucomicrobiaceae</taxon>
    </lineage>
</organism>
<dbReference type="SUPFAM" id="SSF51735">
    <property type="entry name" value="NAD(P)-binding Rossmann-fold domains"/>
    <property type="match status" value="1"/>
</dbReference>
<dbReference type="GO" id="GO:0019305">
    <property type="term" value="P:dTDP-rhamnose biosynthetic process"/>
    <property type="evidence" value="ECO:0007669"/>
    <property type="project" value="UniProtKB-UniPathway"/>
</dbReference>
<dbReference type="PANTHER" id="PTHR10491">
    <property type="entry name" value="DTDP-4-DEHYDRORHAMNOSE REDUCTASE"/>
    <property type="match status" value="1"/>
</dbReference>
<evidence type="ECO:0000256" key="1">
    <source>
        <dbReference type="ARBA" id="ARBA00004781"/>
    </source>
</evidence>
<gene>
    <name evidence="8" type="ORF">BGE01nite_20410</name>
</gene>
<dbReference type="InterPro" id="IPR029903">
    <property type="entry name" value="RmlD-like-bd"/>
</dbReference>
<evidence type="ECO:0000256" key="6">
    <source>
        <dbReference type="RuleBase" id="RU364082"/>
    </source>
</evidence>
<dbReference type="EMBL" id="BKAG01000012">
    <property type="protein sequence ID" value="GEP42750.1"/>
    <property type="molecule type" value="Genomic_DNA"/>
</dbReference>
<evidence type="ECO:0000256" key="3">
    <source>
        <dbReference type="ARBA" id="ARBA00012929"/>
    </source>
</evidence>
<dbReference type="Proteomes" id="UP000321577">
    <property type="component" value="Unassembled WGS sequence"/>
</dbReference>
<dbReference type="AlphaFoldDB" id="A0A512M7P2"/>
<evidence type="ECO:0000256" key="2">
    <source>
        <dbReference type="ARBA" id="ARBA00010944"/>
    </source>
</evidence>
<dbReference type="RefSeq" id="WP_146850342.1">
    <property type="nucleotide sequence ID" value="NZ_BKAG01000012.1"/>
</dbReference>
<feature type="domain" description="RmlD-like substrate binding" evidence="7">
    <location>
        <begin position="1"/>
        <end position="287"/>
    </location>
</feature>
<comment type="function">
    <text evidence="6">Catalyzes the reduction of dTDP-6-deoxy-L-lyxo-4-hexulose to yield dTDP-L-rhamnose.</text>
</comment>
<evidence type="ECO:0000259" key="7">
    <source>
        <dbReference type="Pfam" id="PF04321"/>
    </source>
</evidence>
<comment type="pathway">
    <text evidence="1 6">Carbohydrate biosynthesis; dTDP-L-rhamnose biosynthesis.</text>
</comment>
<comment type="similarity">
    <text evidence="2 6">Belongs to the dTDP-4-dehydrorhamnose reductase family.</text>
</comment>
<dbReference type="PANTHER" id="PTHR10491:SF4">
    <property type="entry name" value="METHIONINE ADENOSYLTRANSFERASE 2 SUBUNIT BETA"/>
    <property type="match status" value="1"/>
</dbReference>
<keyword evidence="6" id="KW-0560">Oxidoreductase</keyword>
<dbReference type="UniPathway" id="UPA00124"/>
<comment type="catalytic activity">
    <reaction evidence="5">
        <text>dTDP-beta-L-rhamnose + NADP(+) = dTDP-4-dehydro-beta-L-rhamnose + NADPH + H(+)</text>
        <dbReference type="Rhea" id="RHEA:21796"/>
        <dbReference type="ChEBI" id="CHEBI:15378"/>
        <dbReference type="ChEBI" id="CHEBI:57510"/>
        <dbReference type="ChEBI" id="CHEBI:57783"/>
        <dbReference type="ChEBI" id="CHEBI:58349"/>
        <dbReference type="ChEBI" id="CHEBI:62830"/>
        <dbReference type="EC" id="1.1.1.133"/>
    </reaction>
</comment>
<dbReference type="Gene3D" id="3.90.25.10">
    <property type="entry name" value="UDP-galactose 4-epimerase, domain 1"/>
    <property type="match status" value="1"/>
</dbReference>
<accession>A0A512M7P2</accession>
<evidence type="ECO:0000313" key="9">
    <source>
        <dbReference type="Proteomes" id="UP000321577"/>
    </source>
</evidence>
<dbReference type="EC" id="1.1.1.133" evidence="3 6"/>
<comment type="caution">
    <text evidence="8">The sequence shown here is derived from an EMBL/GenBank/DDBJ whole genome shotgun (WGS) entry which is preliminary data.</text>
</comment>
<keyword evidence="6" id="KW-0521">NADP</keyword>
<sequence length="292" mass="32466">MKLLITGTTGRLGGVLVRHYTSRYDLLTPGRDRLDLSKPESMTTALRDMDFDLLINCAGITSPDVCEREPELAARINAEAPAVMATECQRRGARMIQISTDYVFDGETEDLLDETLITNPVNHYGRTKRDGETTVLRECPEALVARVSWLFGGSNGPSFPDQILNEVRQGKSLQAIGDKWSAPTSVHDIASWLELLWQKMPSVSGPLNLCNSGVATWQTYGQQVVDFAVELGLLAERLEVKGNRLDDFPSFIARRPRHTVMSNARLAELLGHPVRSWKEALREWLQSLCAGA</sequence>
<dbReference type="Gene3D" id="3.40.50.720">
    <property type="entry name" value="NAD(P)-binding Rossmann-like Domain"/>
    <property type="match status" value="1"/>
</dbReference>
<name>A0A512M7P2_9BACT</name>
<keyword evidence="9" id="KW-1185">Reference proteome</keyword>
<dbReference type="Pfam" id="PF04321">
    <property type="entry name" value="RmlD_sub_bind"/>
    <property type="match status" value="1"/>
</dbReference>
<reference evidence="8 9" key="1">
    <citation type="submission" date="2019-07" db="EMBL/GenBank/DDBJ databases">
        <title>Whole genome shotgun sequence of Brevifollis gellanilyticus NBRC 108608.</title>
        <authorList>
            <person name="Hosoyama A."/>
            <person name="Uohara A."/>
            <person name="Ohji S."/>
            <person name="Ichikawa N."/>
        </authorList>
    </citation>
    <scope>NUCLEOTIDE SEQUENCE [LARGE SCALE GENOMIC DNA]</scope>
    <source>
        <strain evidence="8 9">NBRC 108608</strain>
    </source>
</reference>
<dbReference type="InterPro" id="IPR036291">
    <property type="entry name" value="NAD(P)-bd_dom_sf"/>
</dbReference>
<proteinExistence type="inferred from homology"/>
<evidence type="ECO:0000256" key="5">
    <source>
        <dbReference type="ARBA" id="ARBA00048200"/>
    </source>
</evidence>
<protein>
    <recommendedName>
        <fullName evidence="4 6">dTDP-4-dehydrorhamnose reductase</fullName>
        <ecNumber evidence="3 6">1.1.1.133</ecNumber>
    </recommendedName>
</protein>
<evidence type="ECO:0000256" key="4">
    <source>
        <dbReference type="ARBA" id="ARBA00017099"/>
    </source>
</evidence>
<dbReference type="CDD" id="cd05254">
    <property type="entry name" value="dTDP_HR_like_SDR_e"/>
    <property type="match status" value="1"/>
</dbReference>